<gene>
    <name evidence="1" type="ORF">NEZAVI_LOCUS7692</name>
</gene>
<proteinExistence type="predicted"/>
<organism evidence="1 2">
    <name type="scientific">Nezara viridula</name>
    <name type="common">Southern green stink bug</name>
    <name type="synonym">Cimex viridulus</name>
    <dbReference type="NCBI Taxonomy" id="85310"/>
    <lineage>
        <taxon>Eukaryota</taxon>
        <taxon>Metazoa</taxon>
        <taxon>Ecdysozoa</taxon>
        <taxon>Arthropoda</taxon>
        <taxon>Hexapoda</taxon>
        <taxon>Insecta</taxon>
        <taxon>Pterygota</taxon>
        <taxon>Neoptera</taxon>
        <taxon>Paraneoptera</taxon>
        <taxon>Hemiptera</taxon>
        <taxon>Heteroptera</taxon>
        <taxon>Panheteroptera</taxon>
        <taxon>Pentatomomorpha</taxon>
        <taxon>Pentatomoidea</taxon>
        <taxon>Pentatomidae</taxon>
        <taxon>Pentatominae</taxon>
        <taxon>Nezara</taxon>
    </lineage>
</organism>
<sequence length="43" mass="4897">MEHWLSRTKTKMTSIVYLRMKDGVIISPGQVAVFGAARKQTLF</sequence>
<protein>
    <submittedName>
        <fullName evidence="1">Uncharacterized protein</fullName>
    </submittedName>
</protein>
<evidence type="ECO:0000313" key="2">
    <source>
        <dbReference type="Proteomes" id="UP001152798"/>
    </source>
</evidence>
<keyword evidence="2" id="KW-1185">Reference proteome</keyword>
<dbReference type="AlphaFoldDB" id="A0A9P0H9L2"/>
<accession>A0A9P0H9L2</accession>
<reference evidence="1" key="1">
    <citation type="submission" date="2022-01" db="EMBL/GenBank/DDBJ databases">
        <authorList>
            <person name="King R."/>
        </authorList>
    </citation>
    <scope>NUCLEOTIDE SEQUENCE</scope>
</reference>
<evidence type="ECO:0000313" key="1">
    <source>
        <dbReference type="EMBL" id="CAH1397951.1"/>
    </source>
</evidence>
<name>A0A9P0H9L2_NEZVI</name>
<dbReference type="EMBL" id="OV725080">
    <property type="protein sequence ID" value="CAH1397951.1"/>
    <property type="molecule type" value="Genomic_DNA"/>
</dbReference>
<dbReference type="Proteomes" id="UP001152798">
    <property type="component" value="Chromosome 4"/>
</dbReference>